<dbReference type="eggNOG" id="ENOG502RYMX">
    <property type="taxonomic scope" value="Eukaryota"/>
</dbReference>
<dbReference type="PANTHER" id="PTHR34145">
    <property type="entry name" value="OS02G0105600 PROTEIN"/>
    <property type="match status" value="1"/>
</dbReference>
<dbReference type="Proteomes" id="UP000026962">
    <property type="component" value="Chromosome 3"/>
</dbReference>
<name>A0A0E0KID9_ORYPU</name>
<dbReference type="STRING" id="4537.A0A0E0KID9"/>
<keyword evidence="2" id="KW-1185">Reference proteome</keyword>
<reference evidence="1" key="2">
    <citation type="submission" date="2018-05" db="EMBL/GenBank/DDBJ databases">
        <title>OpunRS2 (Oryza punctata Reference Sequence Version 2).</title>
        <authorList>
            <person name="Zhang J."/>
            <person name="Kudrna D."/>
            <person name="Lee S."/>
            <person name="Talag J."/>
            <person name="Welchert J."/>
            <person name="Wing R.A."/>
        </authorList>
    </citation>
    <scope>NUCLEOTIDE SEQUENCE [LARGE SCALE GENOMIC DNA]</scope>
</reference>
<dbReference type="AlphaFoldDB" id="A0A0E0KID9"/>
<proteinExistence type="predicted"/>
<reference evidence="1" key="1">
    <citation type="submission" date="2015-04" db="UniProtKB">
        <authorList>
            <consortium name="EnsemblPlants"/>
        </authorList>
    </citation>
    <scope>IDENTIFICATION</scope>
</reference>
<dbReference type="HOGENOM" id="CLU_1655000_0_0_1"/>
<evidence type="ECO:0000313" key="1">
    <source>
        <dbReference type="EnsemblPlants" id="OPUNC03G29550.1"/>
    </source>
</evidence>
<dbReference type="Gramene" id="OPUNC03G29550.1">
    <property type="protein sequence ID" value="OPUNC03G29550.1"/>
    <property type="gene ID" value="OPUNC03G29550"/>
</dbReference>
<organism evidence="1">
    <name type="scientific">Oryza punctata</name>
    <name type="common">Red rice</name>
    <dbReference type="NCBI Taxonomy" id="4537"/>
    <lineage>
        <taxon>Eukaryota</taxon>
        <taxon>Viridiplantae</taxon>
        <taxon>Streptophyta</taxon>
        <taxon>Embryophyta</taxon>
        <taxon>Tracheophyta</taxon>
        <taxon>Spermatophyta</taxon>
        <taxon>Magnoliopsida</taxon>
        <taxon>Liliopsida</taxon>
        <taxon>Poales</taxon>
        <taxon>Poaceae</taxon>
        <taxon>BOP clade</taxon>
        <taxon>Oryzoideae</taxon>
        <taxon>Oryzeae</taxon>
        <taxon>Oryzinae</taxon>
        <taxon>Oryza</taxon>
    </lineage>
</organism>
<dbReference type="InterPro" id="IPR053772">
    <property type="entry name" value="At1g61320/At1g61330-like"/>
</dbReference>
<dbReference type="EnsemblPlants" id="OPUNC03G29550.1">
    <property type="protein sequence ID" value="OPUNC03G29550.1"/>
    <property type="gene ID" value="OPUNC03G29550"/>
</dbReference>
<evidence type="ECO:0000313" key="2">
    <source>
        <dbReference type="Proteomes" id="UP000026962"/>
    </source>
</evidence>
<dbReference type="PANTHER" id="PTHR34145:SF48">
    <property type="entry name" value="OS01G0553400 PROTEIN"/>
    <property type="match status" value="1"/>
</dbReference>
<protein>
    <submittedName>
        <fullName evidence="1">Uncharacterized protein</fullName>
    </submittedName>
</protein>
<sequence length="160" mass="17940">MVSARLVFSKLKICTFGLRRKRTCHVNRWVGFFSDSRARHITFDFTSGVKGIFRGLADGKYIFPCMFSVHVFSGPDSSPAHTKSLHLSYVCLNTATTGFTGFANLKKLTVHKVTEANIELLHKSVLYGDNLDYICTKLPAALPHVQKLSITSTLYIYDES</sequence>
<accession>A0A0E0KID9</accession>